<keyword evidence="2" id="KW-1185">Reference proteome</keyword>
<dbReference type="EMBL" id="JRTT01000033">
    <property type="protein sequence ID" value="KHD75009.1"/>
    <property type="molecule type" value="Genomic_DNA"/>
</dbReference>
<proteinExistence type="predicted"/>
<dbReference type="Proteomes" id="UP000054537">
    <property type="component" value="Unassembled WGS sequence"/>
</dbReference>
<accession>A0A0A6UL16</accession>
<protein>
    <submittedName>
        <fullName evidence="1">Uncharacterized protein</fullName>
    </submittedName>
</protein>
<dbReference type="AlphaFoldDB" id="A0A0A6UL16"/>
<name>A0A0A6UL16_ACTUT</name>
<evidence type="ECO:0000313" key="2">
    <source>
        <dbReference type="Proteomes" id="UP000054537"/>
    </source>
</evidence>
<organism evidence="1 2">
    <name type="scientific">Actinoplanes utahensis</name>
    <dbReference type="NCBI Taxonomy" id="1869"/>
    <lineage>
        <taxon>Bacteria</taxon>
        <taxon>Bacillati</taxon>
        <taxon>Actinomycetota</taxon>
        <taxon>Actinomycetes</taxon>
        <taxon>Micromonosporales</taxon>
        <taxon>Micromonosporaceae</taxon>
        <taxon>Actinoplanes</taxon>
    </lineage>
</organism>
<gene>
    <name evidence="1" type="ORF">MB27_25695</name>
</gene>
<evidence type="ECO:0000313" key="1">
    <source>
        <dbReference type="EMBL" id="KHD75009.1"/>
    </source>
</evidence>
<reference evidence="1 2" key="1">
    <citation type="submission" date="2014-10" db="EMBL/GenBank/DDBJ databases">
        <title>Draft genome sequence of Actinoplanes utahensis NRRL 12052.</title>
        <authorList>
            <person name="Velasco-Bucheli B."/>
            <person name="del Cerro C."/>
            <person name="Hormigo D."/>
            <person name="Garcia J.L."/>
            <person name="Acebal C."/>
            <person name="Arroyo M."/>
            <person name="de la Mata I."/>
        </authorList>
    </citation>
    <scope>NUCLEOTIDE SEQUENCE [LARGE SCALE GENOMIC DNA]</scope>
    <source>
        <strain evidence="1 2">NRRL 12052</strain>
    </source>
</reference>
<comment type="caution">
    <text evidence="1">The sequence shown here is derived from an EMBL/GenBank/DDBJ whole genome shotgun (WGS) entry which is preliminary data.</text>
</comment>
<dbReference type="RefSeq" id="WP_043528443.1">
    <property type="nucleotide sequence ID" value="NZ_JBHSUZ010000001.1"/>
</dbReference>
<dbReference type="eggNOG" id="ENOG50340C1">
    <property type="taxonomic scope" value="Bacteria"/>
</dbReference>
<sequence length="138" mass="15338">MIDRPTFVWRADVAREALDVATGALAEEDAVSSRLWPEAMSRATDVVLDGFEADVASLVERRWEPATDTGILEVVERTIRALNAVNDRFDGAAFETDERELLCAYVDRVLETAGIEPDDLARRNGISSGDITGPWRDW</sequence>